<evidence type="ECO:0000256" key="2">
    <source>
        <dbReference type="SAM" id="Phobius"/>
    </source>
</evidence>
<feature type="compositionally biased region" description="Pro residues" evidence="1">
    <location>
        <begin position="16"/>
        <end position="30"/>
    </location>
</feature>
<name>A0A931G2E0_9ACTN</name>
<dbReference type="EMBL" id="JADQTO010000007">
    <property type="protein sequence ID" value="MBG0563204.1"/>
    <property type="molecule type" value="Genomic_DNA"/>
</dbReference>
<evidence type="ECO:0000313" key="3">
    <source>
        <dbReference type="EMBL" id="MBG0563204.1"/>
    </source>
</evidence>
<keyword evidence="2" id="KW-1133">Transmembrane helix</keyword>
<proteinExistence type="predicted"/>
<dbReference type="AlphaFoldDB" id="A0A931G2E0"/>
<keyword evidence="4" id="KW-1185">Reference proteome</keyword>
<dbReference type="RefSeq" id="WP_196415000.1">
    <property type="nucleotide sequence ID" value="NZ_JADQTO010000007.1"/>
</dbReference>
<protein>
    <submittedName>
        <fullName evidence="3">Uncharacterized protein</fullName>
    </submittedName>
</protein>
<keyword evidence="2" id="KW-0812">Transmembrane</keyword>
<accession>A0A931G2E0</accession>
<comment type="caution">
    <text evidence="3">The sequence shown here is derived from an EMBL/GenBank/DDBJ whole genome shotgun (WGS) entry which is preliminary data.</text>
</comment>
<reference evidence="3" key="1">
    <citation type="submission" date="2020-11" db="EMBL/GenBank/DDBJ databases">
        <title>Isolation and identification of active actinomycetes.</title>
        <authorList>
            <person name="Sun X."/>
        </authorList>
    </citation>
    <scope>NUCLEOTIDE SEQUENCE</scope>
    <source>
        <strain evidence="3">NEAU-A11</strain>
    </source>
</reference>
<evidence type="ECO:0000256" key="1">
    <source>
        <dbReference type="SAM" id="MobiDB-lite"/>
    </source>
</evidence>
<keyword evidence="2" id="KW-0472">Membrane</keyword>
<evidence type="ECO:0000313" key="4">
    <source>
        <dbReference type="Proteomes" id="UP000598146"/>
    </source>
</evidence>
<feature type="region of interest" description="Disordered" evidence="1">
    <location>
        <begin position="1"/>
        <end position="39"/>
    </location>
</feature>
<feature type="transmembrane region" description="Helical" evidence="2">
    <location>
        <begin position="53"/>
        <end position="73"/>
    </location>
</feature>
<sequence>MTDPAVPTQPAGGQAFPPPNAGTPGFPPPNSGEVPGAVPPVVPPKKKSVGKKILGLLGGLLIIVVVVALKTGLGNMLREDPTGDAKAGDCLAIKSGLSDTATEVEAEVTECSATDAKFTVLGRVDGVSDVYSTACDPTFDAKLKEGEEGSVIGSKESGGYLLCLKANG</sequence>
<dbReference type="Proteomes" id="UP000598146">
    <property type="component" value="Unassembled WGS sequence"/>
</dbReference>
<organism evidence="3 4">
    <name type="scientific">Actinoplanes aureus</name>
    <dbReference type="NCBI Taxonomy" id="2792083"/>
    <lineage>
        <taxon>Bacteria</taxon>
        <taxon>Bacillati</taxon>
        <taxon>Actinomycetota</taxon>
        <taxon>Actinomycetes</taxon>
        <taxon>Micromonosporales</taxon>
        <taxon>Micromonosporaceae</taxon>
        <taxon>Actinoplanes</taxon>
    </lineage>
</organism>
<gene>
    <name evidence="3" type="ORF">I4J89_17290</name>
</gene>